<dbReference type="PRINTS" id="PR00598">
    <property type="entry name" value="HTHMARR"/>
</dbReference>
<evidence type="ECO:0000313" key="5">
    <source>
        <dbReference type="EMBL" id="RTE66163.1"/>
    </source>
</evidence>
<dbReference type="InterPro" id="IPR039422">
    <property type="entry name" value="MarR/SlyA-like"/>
</dbReference>
<dbReference type="OrthoDB" id="6196575at2"/>
<evidence type="ECO:0000259" key="4">
    <source>
        <dbReference type="PROSITE" id="PS50995"/>
    </source>
</evidence>
<dbReference type="SMART" id="SM00347">
    <property type="entry name" value="HTH_MARR"/>
    <property type="match status" value="1"/>
</dbReference>
<accession>A0A430KS57</accession>
<dbReference type="Gene3D" id="1.10.10.10">
    <property type="entry name" value="Winged helix-like DNA-binding domain superfamily/Winged helix DNA-binding domain"/>
    <property type="match status" value="1"/>
</dbReference>
<dbReference type="PROSITE" id="PS01117">
    <property type="entry name" value="HTH_MARR_1"/>
    <property type="match status" value="1"/>
</dbReference>
<evidence type="ECO:0000256" key="2">
    <source>
        <dbReference type="ARBA" id="ARBA00023125"/>
    </source>
</evidence>
<evidence type="ECO:0000256" key="1">
    <source>
        <dbReference type="ARBA" id="ARBA00023015"/>
    </source>
</evidence>
<reference evidence="5 6" key="1">
    <citation type="submission" date="2018-11" db="EMBL/GenBank/DDBJ databases">
        <title>The draft genome sequence of Amphritea opalescens ANRC-JH13T.</title>
        <authorList>
            <person name="Fang Z."/>
            <person name="Zhang Y."/>
            <person name="Han X."/>
        </authorList>
    </citation>
    <scope>NUCLEOTIDE SEQUENCE [LARGE SCALE GENOMIC DNA]</scope>
    <source>
        <strain evidence="5 6">ANRC-JH13</strain>
    </source>
</reference>
<evidence type="ECO:0000313" key="6">
    <source>
        <dbReference type="Proteomes" id="UP000283087"/>
    </source>
</evidence>
<keyword evidence="6" id="KW-1185">Reference proteome</keyword>
<keyword evidence="1" id="KW-0805">Transcription regulation</keyword>
<dbReference type="RefSeq" id="WP_126158236.1">
    <property type="nucleotide sequence ID" value="NZ_RQXW01000006.1"/>
</dbReference>
<organism evidence="5 6">
    <name type="scientific">Amphritea opalescens</name>
    <dbReference type="NCBI Taxonomy" id="2490544"/>
    <lineage>
        <taxon>Bacteria</taxon>
        <taxon>Pseudomonadati</taxon>
        <taxon>Pseudomonadota</taxon>
        <taxon>Gammaproteobacteria</taxon>
        <taxon>Oceanospirillales</taxon>
        <taxon>Oceanospirillaceae</taxon>
        <taxon>Amphritea</taxon>
    </lineage>
</organism>
<keyword evidence="3" id="KW-0804">Transcription</keyword>
<dbReference type="PANTHER" id="PTHR33164">
    <property type="entry name" value="TRANSCRIPTIONAL REGULATOR, MARR FAMILY"/>
    <property type="match status" value="1"/>
</dbReference>
<dbReference type="InterPro" id="IPR023187">
    <property type="entry name" value="Tscrpt_reg_MarR-type_CS"/>
</dbReference>
<dbReference type="Pfam" id="PF01047">
    <property type="entry name" value="MarR"/>
    <property type="match status" value="1"/>
</dbReference>
<dbReference type="AlphaFoldDB" id="A0A430KS57"/>
<evidence type="ECO:0000256" key="3">
    <source>
        <dbReference type="ARBA" id="ARBA00023163"/>
    </source>
</evidence>
<dbReference type="InterPro" id="IPR036390">
    <property type="entry name" value="WH_DNA-bd_sf"/>
</dbReference>
<proteinExistence type="predicted"/>
<feature type="domain" description="HTH marR-type" evidence="4">
    <location>
        <begin position="7"/>
        <end position="137"/>
    </location>
</feature>
<dbReference type="GO" id="GO:0003700">
    <property type="term" value="F:DNA-binding transcription factor activity"/>
    <property type="evidence" value="ECO:0007669"/>
    <property type="project" value="InterPro"/>
</dbReference>
<dbReference type="PROSITE" id="PS50995">
    <property type="entry name" value="HTH_MARR_2"/>
    <property type="match status" value="1"/>
</dbReference>
<dbReference type="InterPro" id="IPR000835">
    <property type="entry name" value="HTH_MarR-typ"/>
</dbReference>
<dbReference type="SUPFAM" id="SSF46785">
    <property type="entry name" value="Winged helix' DNA-binding domain"/>
    <property type="match status" value="1"/>
</dbReference>
<protein>
    <submittedName>
        <fullName evidence="5">MarR family transcriptional regulator</fullName>
    </submittedName>
</protein>
<dbReference type="PANTHER" id="PTHR33164:SF43">
    <property type="entry name" value="HTH-TYPE TRANSCRIPTIONAL REPRESSOR YETL"/>
    <property type="match status" value="1"/>
</dbReference>
<sequence>MSDQSSLESLFHLVHGLKRQLQQQAEQLNLGITPMHVRVIKIIHRKKPCTAIDIASFLGRDKAQVTRLVSTLIERGFITRMPNPNDKRSHYLSPTDAGVAVLKEIIDIDAKTVQLMTKGLTSEELTEFKRISAIMANNLHPTGDSC</sequence>
<dbReference type="GO" id="GO:0006950">
    <property type="term" value="P:response to stress"/>
    <property type="evidence" value="ECO:0007669"/>
    <property type="project" value="TreeGrafter"/>
</dbReference>
<gene>
    <name evidence="5" type="ORF">EH243_08575</name>
</gene>
<name>A0A430KS57_9GAMM</name>
<keyword evidence="2" id="KW-0238">DNA-binding</keyword>
<comment type="caution">
    <text evidence="5">The sequence shown here is derived from an EMBL/GenBank/DDBJ whole genome shotgun (WGS) entry which is preliminary data.</text>
</comment>
<dbReference type="InterPro" id="IPR036388">
    <property type="entry name" value="WH-like_DNA-bd_sf"/>
</dbReference>
<dbReference type="Proteomes" id="UP000283087">
    <property type="component" value="Unassembled WGS sequence"/>
</dbReference>
<dbReference type="EMBL" id="RQXW01000006">
    <property type="protein sequence ID" value="RTE66163.1"/>
    <property type="molecule type" value="Genomic_DNA"/>
</dbReference>
<dbReference type="GO" id="GO:0003677">
    <property type="term" value="F:DNA binding"/>
    <property type="evidence" value="ECO:0007669"/>
    <property type="project" value="UniProtKB-KW"/>
</dbReference>